<evidence type="ECO:0000256" key="4">
    <source>
        <dbReference type="ARBA" id="ARBA00022989"/>
    </source>
</evidence>
<keyword evidence="3 8" id="KW-0812">Transmembrane</keyword>
<evidence type="ECO:0000256" key="2">
    <source>
        <dbReference type="ARBA" id="ARBA00022448"/>
    </source>
</evidence>
<protein>
    <recommendedName>
        <fullName evidence="9">Major facilitator superfamily (MFS) profile domain-containing protein</fullName>
    </recommendedName>
</protein>
<keyword evidence="2" id="KW-0813">Transport</keyword>
<reference evidence="10" key="1">
    <citation type="submission" date="2022-11" db="EMBL/GenBank/DDBJ databases">
        <authorList>
            <person name="Petersen C."/>
        </authorList>
    </citation>
    <scope>NUCLEOTIDE SEQUENCE</scope>
    <source>
        <strain evidence="10">IBT 34128</strain>
    </source>
</reference>
<feature type="transmembrane region" description="Helical" evidence="8">
    <location>
        <begin position="231"/>
        <end position="251"/>
    </location>
</feature>
<sequence length="516" mass="57445">MVDEEKTLGNSSSVDVDTGKHAGPTLEKHGQDADEAMKAISQLQGEAIELDEPTNRRLLRKIDWHMMPIMCCIYGMNFLDKTTLSYASVMGLKEDLHLDPDSDQYQWLGSLFYFGYLAWEYPTNRLLQMLPLGKYSGACILIWGLILCCFAATNNYPGAIAIRFFLGVFEAAVTPGFALLTSQWYTQREQGSRVNIWFSFNGWGQILGGVVSYGIAVGTQKNGSTIEPWKIVFLFTGLLTIVLGMAFLWIVPDSQLNARWLKEEDRILAIARVRVNQQGIGNKHFKWYQVKEALLDPMTWAFFFFAIIANIPNGGITNFFSQLIKGFGYTEEDSLILGVPGGAVEVVALLLNGWVGHVTGQRILASLGGLFASIVGMVLIVALPLSNNVGRLIGYYLTQANPTPFVALLSLVSSNVAGYTKKTTVAALYLIGYCAGNIIGPQVFRPQDAPRYVPGEITIIVCWGVCILMLLGVWWWYGNENRRKAQVCAAPGYVRMENQEWLDLTDRENPEFVYSL</sequence>
<comment type="similarity">
    <text evidence="6">Belongs to the major facilitator superfamily. Allantoate permease family.</text>
</comment>
<feature type="transmembrane region" description="Helical" evidence="8">
    <location>
        <begin position="160"/>
        <end position="182"/>
    </location>
</feature>
<feature type="transmembrane region" description="Helical" evidence="8">
    <location>
        <begin position="335"/>
        <end position="355"/>
    </location>
</feature>
<dbReference type="InterPro" id="IPR011701">
    <property type="entry name" value="MFS"/>
</dbReference>
<feature type="region of interest" description="Disordered" evidence="7">
    <location>
        <begin position="1"/>
        <end position="33"/>
    </location>
</feature>
<dbReference type="PROSITE" id="PS50850">
    <property type="entry name" value="MFS"/>
    <property type="match status" value="1"/>
</dbReference>
<evidence type="ECO:0000313" key="11">
    <source>
        <dbReference type="Proteomes" id="UP001141434"/>
    </source>
</evidence>
<feature type="transmembrane region" description="Helical" evidence="8">
    <location>
        <begin position="194"/>
        <end position="216"/>
    </location>
</feature>
<dbReference type="AlphaFoldDB" id="A0A9W9ELW5"/>
<feature type="transmembrane region" description="Helical" evidence="8">
    <location>
        <begin position="135"/>
        <end position="154"/>
    </location>
</feature>
<comment type="subcellular location">
    <subcellularLocation>
        <location evidence="1">Membrane</location>
        <topology evidence="1">Multi-pass membrane protein</topology>
    </subcellularLocation>
</comment>
<keyword evidence="5 8" id="KW-0472">Membrane</keyword>
<dbReference type="GO" id="GO:0016020">
    <property type="term" value="C:membrane"/>
    <property type="evidence" value="ECO:0007669"/>
    <property type="project" value="UniProtKB-SubCell"/>
</dbReference>
<dbReference type="InterPro" id="IPR036259">
    <property type="entry name" value="MFS_trans_sf"/>
</dbReference>
<dbReference type="Proteomes" id="UP001141434">
    <property type="component" value="Unassembled WGS sequence"/>
</dbReference>
<dbReference type="FunFam" id="1.20.1250.20:FF:000064">
    <property type="entry name" value="MFS allantoate transporter"/>
    <property type="match status" value="1"/>
</dbReference>
<gene>
    <name evidence="10" type="ORF">NUU61_008780</name>
</gene>
<organism evidence="10 11">
    <name type="scientific">Penicillium alfredii</name>
    <dbReference type="NCBI Taxonomy" id="1506179"/>
    <lineage>
        <taxon>Eukaryota</taxon>
        <taxon>Fungi</taxon>
        <taxon>Dikarya</taxon>
        <taxon>Ascomycota</taxon>
        <taxon>Pezizomycotina</taxon>
        <taxon>Eurotiomycetes</taxon>
        <taxon>Eurotiomycetidae</taxon>
        <taxon>Eurotiales</taxon>
        <taxon>Aspergillaceae</taxon>
        <taxon>Penicillium</taxon>
    </lineage>
</organism>
<evidence type="ECO:0000256" key="7">
    <source>
        <dbReference type="SAM" id="MobiDB-lite"/>
    </source>
</evidence>
<dbReference type="PANTHER" id="PTHR43791">
    <property type="entry name" value="PERMEASE-RELATED"/>
    <property type="match status" value="1"/>
</dbReference>
<evidence type="ECO:0000256" key="5">
    <source>
        <dbReference type="ARBA" id="ARBA00023136"/>
    </source>
</evidence>
<dbReference type="RefSeq" id="XP_056507598.1">
    <property type="nucleotide sequence ID" value="XM_056659305.1"/>
</dbReference>
<dbReference type="Pfam" id="PF07690">
    <property type="entry name" value="MFS_1"/>
    <property type="match status" value="1"/>
</dbReference>
<feature type="domain" description="Major facilitator superfamily (MFS) profile" evidence="9">
    <location>
        <begin position="66"/>
        <end position="516"/>
    </location>
</feature>
<evidence type="ECO:0000313" key="10">
    <source>
        <dbReference type="EMBL" id="KAJ5084201.1"/>
    </source>
</evidence>
<evidence type="ECO:0000256" key="3">
    <source>
        <dbReference type="ARBA" id="ARBA00022692"/>
    </source>
</evidence>
<keyword evidence="4 8" id="KW-1133">Transmembrane helix</keyword>
<accession>A0A9W9ELW5</accession>
<proteinExistence type="inferred from homology"/>
<evidence type="ECO:0000256" key="6">
    <source>
        <dbReference type="ARBA" id="ARBA00037968"/>
    </source>
</evidence>
<feature type="transmembrane region" description="Helical" evidence="8">
    <location>
        <begin position="457"/>
        <end position="477"/>
    </location>
</feature>
<dbReference type="InterPro" id="IPR020846">
    <property type="entry name" value="MFS_dom"/>
</dbReference>
<keyword evidence="11" id="KW-1185">Reference proteome</keyword>
<dbReference type="GeneID" id="81398474"/>
<dbReference type="OrthoDB" id="6730379at2759"/>
<feature type="transmembrane region" description="Helical" evidence="8">
    <location>
        <begin position="367"/>
        <end position="386"/>
    </location>
</feature>
<dbReference type="SUPFAM" id="SSF103473">
    <property type="entry name" value="MFS general substrate transporter"/>
    <property type="match status" value="1"/>
</dbReference>
<comment type="caution">
    <text evidence="10">The sequence shown here is derived from an EMBL/GenBank/DDBJ whole genome shotgun (WGS) entry which is preliminary data.</text>
</comment>
<reference evidence="10" key="2">
    <citation type="journal article" date="2023" name="IMA Fungus">
        <title>Comparative genomic study of the Penicillium genus elucidates a diverse pangenome and 15 lateral gene transfer events.</title>
        <authorList>
            <person name="Petersen C."/>
            <person name="Sorensen T."/>
            <person name="Nielsen M.R."/>
            <person name="Sondergaard T.E."/>
            <person name="Sorensen J.L."/>
            <person name="Fitzpatrick D.A."/>
            <person name="Frisvad J.C."/>
            <person name="Nielsen K.L."/>
        </authorList>
    </citation>
    <scope>NUCLEOTIDE SEQUENCE</scope>
    <source>
        <strain evidence="10">IBT 34128</strain>
    </source>
</reference>
<dbReference type="EMBL" id="JAPMSZ010000011">
    <property type="protein sequence ID" value="KAJ5084201.1"/>
    <property type="molecule type" value="Genomic_DNA"/>
</dbReference>
<dbReference type="GO" id="GO:0022857">
    <property type="term" value="F:transmembrane transporter activity"/>
    <property type="evidence" value="ECO:0007669"/>
    <property type="project" value="InterPro"/>
</dbReference>
<evidence type="ECO:0000256" key="1">
    <source>
        <dbReference type="ARBA" id="ARBA00004141"/>
    </source>
</evidence>
<feature type="transmembrane region" description="Helical" evidence="8">
    <location>
        <begin position="293"/>
        <end position="315"/>
    </location>
</feature>
<dbReference type="CDD" id="cd17327">
    <property type="entry name" value="MFS_FEN2_like"/>
    <property type="match status" value="1"/>
</dbReference>
<evidence type="ECO:0000256" key="8">
    <source>
        <dbReference type="SAM" id="Phobius"/>
    </source>
</evidence>
<feature type="transmembrane region" description="Helical" evidence="8">
    <location>
        <begin position="392"/>
        <end position="412"/>
    </location>
</feature>
<name>A0A9W9ELW5_9EURO</name>
<dbReference type="Gene3D" id="1.20.1250.20">
    <property type="entry name" value="MFS general substrate transporter like domains"/>
    <property type="match status" value="2"/>
</dbReference>
<feature type="transmembrane region" description="Helical" evidence="8">
    <location>
        <begin position="424"/>
        <end position="445"/>
    </location>
</feature>
<evidence type="ECO:0000259" key="9">
    <source>
        <dbReference type="PROSITE" id="PS50850"/>
    </source>
</evidence>
<dbReference type="PANTHER" id="PTHR43791:SF1">
    <property type="entry name" value="ALLANTOATE PERMEASE"/>
    <property type="match status" value="1"/>
</dbReference>